<evidence type="ECO:0000313" key="1">
    <source>
        <dbReference type="EMBL" id="GAL06347.1"/>
    </source>
</evidence>
<dbReference type="EMBL" id="BBMN01000010">
    <property type="protein sequence ID" value="GAL06347.1"/>
    <property type="molecule type" value="Genomic_DNA"/>
</dbReference>
<dbReference type="AlphaFoldDB" id="A0A090RFK3"/>
<protein>
    <submittedName>
        <fullName evidence="1">Uncharacterized protein</fullName>
    </submittedName>
</protein>
<dbReference type="eggNOG" id="ENOG50305A1">
    <property type="taxonomic scope" value="Bacteria"/>
</dbReference>
<organism evidence="1 2">
    <name type="scientific">Photobacterium aphoticum</name>
    <dbReference type="NCBI Taxonomy" id="754436"/>
    <lineage>
        <taxon>Bacteria</taxon>
        <taxon>Pseudomonadati</taxon>
        <taxon>Pseudomonadota</taxon>
        <taxon>Gammaproteobacteria</taxon>
        <taxon>Vibrionales</taxon>
        <taxon>Vibrionaceae</taxon>
        <taxon>Photobacterium</taxon>
    </lineage>
</organism>
<gene>
    <name evidence="1" type="ORF">JCM19237_1992</name>
</gene>
<proteinExistence type="predicted"/>
<reference evidence="1 2" key="1">
    <citation type="journal article" date="2014" name="Genome Announc.">
        <title>Draft Genome Sequences of Two Vibrionaceae Species, Vibrio ponticus C121 and Photobacterium aphoticum C119, Isolated as Coral Reef Microbiota.</title>
        <authorList>
            <person name="Al-saari N."/>
            <person name="Meirelles P.M."/>
            <person name="Mino S."/>
            <person name="Suda W."/>
            <person name="Oshima K."/>
            <person name="Hattori M."/>
            <person name="Ohkuma M."/>
            <person name="Thompson F.L."/>
            <person name="Gomez-Gil B."/>
            <person name="Sawabe T."/>
            <person name="Sawabe T."/>
        </authorList>
    </citation>
    <scope>NUCLEOTIDE SEQUENCE [LARGE SCALE GENOMIC DNA]</scope>
    <source>
        <strain evidence="1 2">JCM 19237</strain>
    </source>
</reference>
<sequence length="231" mass="25969">MRFVSSVKHTLWQALSFKANIINTSSYKVYMSRTAESTIKGFLYQFHKTAQSILTSEYDDIVTVEGVIEDIDVAHSDGAFTAIQCKYHESNQNFSPSLIYKPLLQMAEQFSTSSGSNISYVLFVHTSDTEQNSRQVTREELDQALQSTNQKLVPIISRIPPTFDKDSFLGNVRLEFGSSLDDLANEIKSLLGELRIQNSDVDNILYPNCINHIATLSCNTGASNREINRHS</sequence>
<name>A0A090RFK3_9GAMM</name>
<comment type="caution">
    <text evidence="1">The sequence shown here is derived from an EMBL/GenBank/DDBJ whole genome shotgun (WGS) entry which is preliminary data.</text>
</comment>
<accession>A0A090RFK3</accession>
<dbReference type="Proteomes" id="UP000029227">
    <property type="component" value="Unassembled WGS sequence"/>
</dbReference>
<evidence type="ECO:0000313" key="2">
    <source>
        <dbReference type="Proteomes" id="UP000029227"/>
    </source>
</evidence>